<keyword evidence="1" id="KW-0812">Transmembrane</keyword>
<dbReference type="InterPro" id="IPR029063">
    <property type="entry name" value="SAM-dependent_MTases_sf"/>
</dbReference>
<feature type="transmembrane region" description="Helical" evidence="1">
    <location>
        <begin position="536"/>
        <end position="556"/>
    </location>
</feature>
<feature type="transmembrane region" description="Helical" evidence="1">
    <location>
        <begin position="179"/>
        <end position="196"/>
    </location>
</feature>
<feature type="transmembrane region" description="Helical" evidence="1">
    <location>
        <begin position="158"/>
        <end position="174"/>
    </location>
</feature>
<feature type="transmembrane region" description="Helical" evidence="1">
    <location>
        <begin position="98"/>
        <end position="118"/>
    </location>
</feature>
<gene>
    <name evidence="2" type="ORF">ENI34_03750</name>
</gene>
<feature type="transmembrane region" description="Helical" evidence="1">
    <location>
        <begin position="40"/>
        <end position="61"/>
    </location>
</feature>
<evidence type="ECO:0008006" key="4">
    <source>
        <dbReference type="Google" id="ProtNLM"/>
    </source>
</evidence>
<feature type="transmembrane region" description="Helical" evidence="1">
    <location>
        <begin position="568"/>
        <end position="588"/>
    </location>
</feature>
<dbReference type="EMBL" id="DRIG01000039">
    <property type="protein sequence ID" value="HEC78240.1"/>
    <property type="molecule type" value="Genomic_DNA"/>
</dbReference>
<evidence type="ECO:0000313" key="3">
    <source>
        <dbReference type="Proteomes" id="UP000885826"/>
    </source>
</evidence>
<dbReference type="Gene3D" id="3.40.50.150">
    <property type="entry name" value="Vaccinia Virus protein VP39"/>
    <property type="match status" value="1"/>
</dbReference>
<name>A0A9C9ELP9_UNCW3</name>
<proteinExistence type="predicted"/>
<evidence type="ECO:0000256" key="1">
    <source>
        <dbReference type="SAM" id="Phobius"/>
    </source>
</evidence>
<dbReference type="Proteomes" id="UP000885826">
    <property type="component" value="Unassembled WGS sequence"/>
</dbReference>
<feature type="transmembrane region" description="Helical" evidence="1">
    <location>
        <begin position="627"/>
        <end position="653"/>
    </location>
</feature>
<accession>A0A9C9ELP9</accession>
<keyword evidence="1" id="KW-0472">Membrane</keyword>
<feature type="transmembrane region" description="Helical" evidence="1">
    <location>
        <begin position="719"/>
        <end position="741"/>
    </location>
</feature>
<comment type="caution">
    <text evidence="2">The sequence shown here is derived from an EMBL/GenBank/DDBJ whole genome shotgun (WGS) entry which is preliminary data.</text>
</comment>
<organism evidence="2 3">
    <name type="scientific">candidate division WOR-3 bacterium</name>
    <dbReference type="NCBI Taxonomy" id="2052148"/>
    <lineage>
        <taxon>Bacteria</taxon>
        <taxon>Bacteria division WOR-3</taxon>
    </lineage>
</organism>
<feature type="transmembrane region" description="Helical" evidence="1">
    <location>
        <begin position="12"/>
        <end position="34"/>
    </location>
</feature>
<keyword evidence="1" id="KW-1133">Transmembrane helix</keyword>
<feature type="transmembrane region" description="Helical" evidence="1">
    <location>
        <begin position="130"/>
        <end position="152"/>
    </location>
</feature>
<feature type="transmembrane region" description="Helical" evidence="1">
    <location>
        <begin position="659"/>
        <end position="681"/>
    </location>
</feature>
<reference evidence="2" key="1">
    <citation type="journal article" date="2020" name="mSystems">
        <title>Genome- and Community-Level Interaction Insights into Carbon Utilization and Element Cycling Functions of Hydrothermarchaeota in Hydrothermal Sediment.</title>
        <authorList>
            <person name="Zhou Z."/>
            <person name="Liu Y."/>
            <person name="Xu W."/>
            <person name="Pan J."/>
            <person name="Luo Z.H."/>
            <person name="Li M."/>
        </authorList>
    </citation>
    <scope>NUCLEOTIDE SEQUENCE</scope>
    <source>
        <strain evidence="2">HyVt-388</strain>
    </source>
</reference>
<sequence length="748" mass="85505">MLENKNILNNKVYISVFIISFCSLGFEIAIVRIFSLIFAYYFVFLSVAIAMLGLGLGGLFASLIEDNEKYIQLILYVYGVSFSLSVIVPFFIKIFFLHPVLLSVLFLPVFIFSGFLISSFFKSHQAHSGFIYFFDLLGACIGVLSIILLLAIFPPINLMFLFSILFLSITGIVYNKKFYFFTAVLFSGILMVNIKYKIVDISYREIPTMKATKPLVDFLKKSESFIERTYWNSSFRTDVIYNPSSPHTRGIFVDGGAPAIMFQTDTQLKTVRWLKKSLNYLPFISTTKGSILSIGPGGGLDIILARLAEMKTIDAVEINKSIPTLLMDYADFNGNLMSLENLNFVISEGRNYLKRTNRKYDLIYLSLSFTNTTNKLGQPFFESYLHTTEAYYDYLHHLEPDGYVAIICETRYFLLKTVINAIYALKKIGIGIKDAKYHFVIVANFLESSPYKYLFLLKKSSFHIEEIEKIQSFTEDNNLMLEYLPFLVEENIPIPFSSYVELTNYIEHMRQHFDIDISITTDERPFFYNLFPHPPLFLYLLCVIAMGMAGVLLFFSRNENTVKVAPNFMLLGFGFMLVELALMQKFIFFLGYPIMAFSVVLFGLLLGCGIGGFLSQNKIEKISSMKFVIFLISFILCVFFFFLGRFLLIVFALENWLKVFISFLIIIPVGILLGIPFPLLLRKKMIKCKRDIGLIWGVNGFMSVCGSALSMILAKLYGFNSLLIVACFSYLLIYVILAIPLRKVGYNE</sequence>
<feature type="transmembrane region" description="Helical" evidence="1">
    <location>
        <begin position="73"/>
        <end position="92"/>
    </location>
</feature>
<evidence type="ECO:0000313" key="2">
    <source>
        <dbReference type="EMBL" id="HEC78240.1"/>
    </source>
</evidence>
<dbReference type="AlphaFoldDB" id="A0A9C9ELP9"/>
<feature type="transmembrane region" description="Helical" evidence="1">
    <location>
        <begin position="594"/>
        <end position="615"/>
    </location>
</feature>
<dbReference type="SUPFAM" id="SSF53335">
    <property type="entry name" value="S-adenosyl-L-methionine-dependent methyltransferases"/>
    <property type="match status" value="1"/>
</dbReference>
<feature type="transmembrane region" description="Helical" evidence="1">
    <location>
        <begin position="693"/>
        <end position="713"/>
    </location>
</feature>
<protein>
    <recommendedName>
        <fullName evidence="4">Spermidine synthase</fullName>
    </recommendedName>
</protein>